<gene>
    <name evidence="1" type="ORF">P344_02830</name>
</gene>
<organism evidence="1 2">
    <name type="scientific">Spiroplasma mirum ATCC 29335</name>
    <dbReference type="NCBI Taxonomy" id="838561"/>
    <lineage>
        <taxon>Bacteria</taxon>
        <taxon>Bacillati</taxon>
        <taxon>Mycoplasmatota</taxon>
        <taxon>Mollicutes</taxon>
        <taxon>Entomoplasmatales</taxon>
        <taxon>Spiroplasmataceae</taxon>
        <taxon>Spiroplasma</taxon>
    </lineage>
</organism>
<dbReference type="RefSeq" id="WP_025317267.1">
    <property type="nucleotide sequence ID" value="NZ_CP002082.1"/>
</dbReference>
<protein>
    <submittedName>
        <fullName evidence="1">Uncharacterized protein</fullName>
    </submittedName>
</protein>
<dbReference type="KEGG" id="smia:P344_02830"/>
<dbReference type="KEGG" id="smir:SMM_0473"/>
<evidence type="ECO:0000313" key="1">
    <source>
        <dbReference type="EMBL" id="AHI57911.1"/>
    </source>
</evidence>
<keyword evidence="2" id="KW-1185">Reference proteome</keyword>
<dbReference type="Proteomes" id="UP000019260">
    <property type="component" value="Chromosome"/>
</dbReference>
<dbReference type="PATRIC" id="fig|838561.3.peg.547"/>
<accession>W0GQT1</accession>
<dbReference type="AlphaFoldDB" id="W0GQT1"/>
<reference evidence="1 2" key="1">
    <citation type="submission" date="2013-09" db="EMBL/GenBank/DDBJ databases">
        <title>Complete genome sequence of Spiroplasma mirum suckling mouse cataract agent.</title>
        <authorList>
            <person name="Landry C.A."/>
            <person name="Bastian F.O."/>
            <person name="Thune R.L."/>
        </authorList>
    </citation>
    <scope>NUCLEOTIDE SEQUENCE [LARGE SCALE GENOMIC DNA]</scope>
    <source>
        <strain evidence="1 2">SMCA</strain>
    </source>
</reference>
<proteinExistence type="predicted"/>
<dbReference type="EMBL" id="CP006720">
    <property type="protein sequence ID" value="AHI57911.1"/>
    <property type="molecule type" value="Genomic_DNA"/>
</dbReference>
<dbReference type="HOGENOM" id="CLU_1757682_0_0_14"/>
<evidence type="ECO:0000313" key="2">
    <source>
        <dbReference type="Proteomes" id="UP000019260"/>
    </source>
</evidence>
<sequence>MIKEIYNFLLKIFNNLEANLWGKEIKFDNYQDFTKSYLDFIDEKNQPVIGALVDFYKIITANSNYGFVGVRDLNNFLNEIITEFLKDYTKLEAEILQGIIPQKCYDYFNISPNQNLYLDNILKNIFIINNPIIEQKESKFNLEEKIFE</sequence>
<name>W0GQT1_9MOLU</name>